<accession>A0A7C4NMY2</accession>
<reference evidence="2" key="1">
    <citation type="journal article" date="2020" name="mSystems">
        <title>Genome- and Community-Level Interaction Insights into Carbon Utilization and Element Cycling Functions of Hydrothermarchaeota in Hydrothermal Sediment.</title>
        <authorList>
            <person name="Zhou Z."/>
            <person name="Liu Y."/>
            <person name="Xu W."/>
            <person name="Pan J."/>
            <person name="Luo Z.H."/>
            <person name="Li M."/>
        </authorList>
    </citation>
    <scope>NUCLEOTIDE SEQUENCE [LARGE SCALE GENOMIC DNA]</scope>
    <source>
        <strain evidence="2">SpSt-637</strain>
        <strain evidence="1">SpSt-667</strain>
    </source>
</reference>
<dbReference type="EMBL" id="DTBD01000039">
    <property type="protein sequence ID" value="HGQ64548.1"/>
    <property type="molecule type" value="Genomic_DNA"/>
</dbReference>
<gene>
    <name evidence="2" type="ORF">ENU08_04820</name>
    <name evidence="1" type="ORF">ENU41_01560</name>
</gene>
<proteinExistence type="predicted"/>
<comment type="caution">
    <text evidence="2">The sequence shown here is derived from an EMBL/GenBank/DDBJ whole genome shotgun (WGS) entry which is preliminary data.</text>
</comment>
<protein>
    <submittedName>
        <fullName evidence="2">Uncharacterized protein</fullName>
    </submittedName>
</protein>
<sequence>MPLLEDLVVCAYALCEDDFYEIEEYADCIPEALYTLHNIAVQLGIKIRFSTVSALINHVVEFNKLKEQEVIQLINNLKKIIQGENTQPSTKSLLKILLKKELDLPLKEQDLNEIAIAALYASLTKTINKTQEHPPLLEAPTINQETIATIT</sequence>
<dbReference type="EMBL" id="DTCK01000010">
    <property type="protein sequence ID" value="HGQ35352.1"/>
    <property type="molecule type" value="Genomic_DNA"/>
</dbReference>
<name>A0A7C4NMY2_9CREN</name>
<dbReference type="AlphaFoldDB" id="A0A7C4NMY2"/>
<evidence type="ECO:0000313" key="2">
    <source>
        <dbReference type="EMBL" id="HGQ64548.1"/>
    </source>
</evidence>
<evidence type="ECO:0000313" key="1">
    <source>
        <dbReference type="EMBL" id="HGQ35352.1"/>
    </source>
</evidence>
<organism evidence="2">
    <name type="scientific">Ignisphaera aggregans</name>
    <dbReference type="NCBI Taxonomy" id="334771"/>
    <lineage>
        <taxon>Archaea</taxon>
        <taxon>Thermoproteota</taxon>
        <taxon>Thermoprotei</taxon>
        <taxon>Desulfurococcales</taxon>
        <taxon>Desulfurococcaceae</taxon>
        <taxon>Ignisphaera</taxon>
    </lineage>
</organism>